<dbReference type="GO" id="GO:0032040">
    <property type="term" value="C:small-subunit processome"/>
    <property type="evidence" value="ECO:0007669"/>
    <property type="project" value="TreeGrafter"/>
</dbReference>
<proteinExistence type="inferred from homology"/>
<dbReference type="InterPro" id="IPR005304">
    <property type="entry name" value="Rbsml_bgen_MeTrfase_EMG1/NEP1"/>
</dbReference>
<organism evidence="5 6">
    <name type="scientific">Thalictrum thalictroides</name>
    <name type="common">Rue-anemone</name>
    <name type="synonym">Anemone thalictroides</name>
    <dbReference type="NCBI Taxonomy" id="46969"/>
    <lineage>
        <taxon>Eukaryota</taxon>
        <taxon>Viridiplantae</taxon>
        <taxon>Streptophyta</taxon>
        <taxon>Embryophyta</taxon>
        <taxon>Tracheophyta</taxon>
        <taxon>Spermatophyta</taxon>
        <taxon>Magnoliopsida</taxon>
        <taxon>Ranunculales</taxon>
        <taxon>Ranunculaceae</taxon>
        <taxon>Thalictroideae</taxon>
        <taxon>Thalictrum</taxon>
    </lineage>
</organism>
<dbReference type="PANTHER" id="PTHR12636">
    <property type="entry name" value="NEP1/MRA1"/>
    <property type="match status" value="1"/>
</dbReference>
<dbReference type="PANTHER" id="PTHR12636:SF13">
    <property type="entry name" value="RIBOSOMAL RNA SMALL SUBUNIT METHYLTRANSFERASE NEP1-LIKE"/>
    <property type="match status" value="1"/>
</dbReference>
<keyword evidence="5" id="KW-0808">Transferase</keyword>
<dbReference type="SUPFAM" id="SSF75217">
    <property type="entry name" value="alpha/beta knot"/>
    <property type="match status" value="1"/>
</dbReference>
<evidence type="ECO:0000313" key="5">
    <source>
        <dbReference type="EMBL" id="KAF5205353.1"/>
    </source>
</evidence>
<feature type="non-terminal residue" evidence="5">
    <location>
        <position position="1"/>
    </location>
</feature>
<keyword evidence="6" id="KW-1185">Reference proteome</keyword>
<evidence type="ECO:0000256" key="2">
    <source>
        <dbReference type="ARBA" id="ARBA00022517"/>
    </source>
</evidence>
<dbReference type="EMBL" id="JABWDY010004179">
    <property type="protein sequence ID" value="KAF5205353.1"/>
    <property type="molecule type" value="Genomic_DNA"/>
</dbReference>
<keyword evidence="3" id="KW-0699">rRNA-binding</keyword>
<keyword evidence="2" id="KW-0690">Ribosome biogenesis</keyword>
<dbReference type="Pfam" id="PF03587">
    <property type="entry name" value="EMG1"/>
    <property type="match status" value="1"/>
</dbReference>
<evidence type="ECO:0000313" key="6">
    <source>
        <dbReference type="Proteomes" id="UP000554482"/>
    </source>
</evidence>
<evidence type="ECO:0000256" key="4">
    <source>
        <dbReference type="ARBA" id="ARBA00022884"/>
    </source>
</evidence>
<dbReference type="Gene3D" id="3.40.1280.10">
    <property type="match status" value="1"/>
</dbReference>
<dbReference type="CDD" id="cd18088">
    <property type="entry name" value="Nep1-like"/>
    <property type="match status" value="1"/>
</dbReference>
<dbReference type="AlphaFoldDB" id="A0A7J6X7I4"/>
<accession>A0A7J6X7I4</accession>
<dbReference type="GO" id="GO:0019843">
    <property type="term" value="F:rRNA binding"/>
    <property type="evidence" value="ECO:0007669"/>
    <property type="project" value="UniProtKB-KW"/>
</dbReference>
<reference evidence="5 6" key="1">
    <citation type="submission" date="2020-06" db="EMBL/GenBank/DDBJ databases">
        <title>Transcriptomic and genomic resources for Thalictrum thalictroides and T. hernandezii: Facilitating candidate gene discovery in an emerging model plant lineage.</title>
        <authorList>
            <person name="Arias T."/>
            <person name="Riano-Pachon D.M."/>
            <person name="Di Stilio V.S."/>
        </authorList>
    </citation>
    <scope>NUCLEOTIDE SEQUENCE [LARGE SCALE GENOMIC DNA]</scope>
    <source>
        <strain evidence="6">cv. WT478/WT964</strain>
        <tissue evidence="5">Leaves</tissue>
    </source>
</reference>
<protein>
    <submittedName>
        <fullName evidence="5">Ribosomal rna small subunit methyltransferase nep1</fullName>
    </submittedName>
</protein>
<dbReference type="OrthoDB" id="269804at2759"/>
<sequence length="159" mass="17821">TVKILNSDEDANFLLKQKKNLDDFRPDILYRTVLAIFDSPVCKAGLVQAIYVKVNSGVLFEIKSHVRIPRTIKRFNGLMLDLLQKSSIVAKDTGEKLLRVIEQPVTRHLPPNSRVIGLSYGSKKVVNLNDFVPDISNDVNLVFVVGAMPQGIIDKLYTD</sequence>
<keyword evidence="5" id="KW-0489">Methyltransferase</keyword>
<dbReference type="InterPro" id="IPR029026">
    <property type="entry name" value="tRNA_m1G_MTases_N"/>
</dbReference>
<evidence type="ECO:0000256" key="1">
    <source>
        <dbReference type="ARBA" id="ARBA00008115"/>
    </source>
</evidence>
<gene>
    <name evidence="5" type="ORF">FRX31_005061</name>
</gene>
<comment type="caution">
    <text evidence="5">The sequence shown here is derived from an EMBL/GenBank/DDBJ whole genome shotgun (WGS) entry which is preliminary data.</text>
</comment>
<evidence type="ECO:0000256" key="3">
    <source>
        <dbReference type="ARBA" id="ARBA00022730"/>
    </source>
</evidence>
<name>A0A7J6X7I4_THATH</name>
<dbReference type="Proteomes" id="UP000554482">
    <property type="component" value="Unassembled WGS sequence"/>
</dbReference>
<dbReference type="GO" id="GO:0070037">
    <property type="term" value="F:rRNA (pseudouridine) methyltransferase activity"/>
    <property type="evidence" value="ECO:0007669"/>
    <property type="project" value="InterPro"/>
</dbReference>
<keyword evidence="4" id="KW-0694">RNA-binding</keyword>
<comment type="similarity">
    <text evidence="1">Belongs to the class IV-like SAM-binding methyltransferase superfamily. RNA methyltransferase NEP1 family.</text>
</comment>
<dbReference type="GO" id="GO:0070475">
    <property type="term" value="P:rRNA base methylation"/>
    <property type="evidence" value="ECO:0007669"/>
    <property type="project" value="InterPro"/>
</dbReference>
<dbReference type="InterPro" id="IPR029028">
    <property type="entry name" value="Alpha/beta_knot_MTases"/>
</dbReference>